<dbReference type="InterPro" id="IPR001453">
    <property type="entry name" value="MoaB/Mog_dom"/>
</dbReference>
<dbReference type="InterPro" id="IPR051920">
    <property type="entry name" value="MPT_Adenylyltrnsfr/MoaC-Rel"/>
</dbReference>
<keyword evidence="5" id="KW-1185">Reference proteome</keyword>
<dbReference type="SUPFAM" id="SSF53218">
    <property type="entry name" value="Molybdenum cofactor biosynthesis proteins"/>
    <property type="match status" value="1"/>
</dbReference>
<accession>Q312F7</accession>
<evidence type="ECO:0000256" key="1">
    <source>
        <dbReference type="ARBA" id="ARBA00005046"/>
    </source>
</evidence>
<keyword evidence="2" id="KW-0501">Molybdenum cofactor biosynthesis</keyword>
<name>Q312F7_OLEA2</name>
<reference evidence="4 5" key="1">
    <citation type="journal article" date="2011" name="J. Bacteriol.">
        <title>Complete genome sequence and updated annotation of Desulfovibrio alaskensis G20.</title>
        <authorList>
            <person name="Hauser L.J."/>
            <person name="Land M.L."/>
            <person name="Brown S.D."/>
            <person name="Larimer F."/>
            <person name="Keller K.L."/>
            <person name="Rapp-Giles B.J."/>
            <person name="Price M.N."/>
            <person name="Lin M."/>
            <person name="Bruce D.C."/>
            <person name="Detter J.C."/>
            <person name="Tapia R."/>
            <person name="Han C.S."/>
            <person name="Goodwin L.A."/>
            <person name="Cheng J.F."/>
            <person name="Pitluck S."/>
            <person name="Copeland A."/>
            <person name="Lucas S."/>
            <person name="Nolan M."/>
            <person name="Lapidus A.L."/>
            <person name="Palumbo A.V."/>
            <person name="Wall J.D."/>
        </authorList>
    </citation>
    <scope>NUCLEOTIDE SEQUENCE [LARGE SCALE GENOMIC DNA]</scope>
    <source>
        <strain evidence="5">ATCC BAA 1058 / DSM 17464 / G20</strain>
    </source>
</reference>
<comment type="pathway">
    <text evidence="1">Cofactor biosynthesis; molybdopterin biosynthesis.</text>
</comment>
<dbReference type="InterPro" id="IPR036425">
    <property type="entry name" value="MoaB/Mog-like_dom_sf"/>
</dbReference>
<dbReference type="Gene3D" id="3.40.980.10">
    <property type="entry name" value="MoaB/Mog-like domain"/>
    <property type="match status" value="1"/>
</dbReference>
<dbReference type="RefSeq" id="WP_011367364.1">
    <property type="nucleotide sequence ID" value="NC_007519.1"/>
</dbReference>
<dbReference type="AlphaFoldDB" id="Q312F7"/>
<gene>
    <name evidence="4" type="ordered locus">Dde_1390</name>
</gene>
<dbReference type="PANTHER" id="PTHR43764:SF1">
    <property type="entry name" value="MOLYBDOPTERIN MOLYBDOTRANSFERASE"/>
    <property type="match status" value="1"/>
</dbReference>
<evidence type="ECO:0000259" key="3">
    <source>
        <dbReference type="SMART" id="SM00852"/>
    </source>
</evidence>
<feature type="domain" description="MoaB/Mog" evidence="3">
    <location>
        <begin position="124"/>
        <end position="269"/>
    </location>
</feature>
<dbReference type="STRING" id="207559.Dde_1390"/>
<protein>
    <submittedName>
        <fullName evidence="4">Molybdenum cofactor synthesis domain protein</fullName>
    </submittedName>
</protein>
<dbReference type="CDD" id="cd00886">
    <property type="entry name" value="MogA_MoaB"/>
    <property type="match status" value="1"/>
</dbReference>
<dbReference type="EMBL" id="CP000112">
    <property type="protein sequence ID" value="ABB38189.2"/>
    <property type="molecule type" value="Genomic_DNA"/>
</dbReference>
<proteinExistence type="predicted"/>
<evidence type="ECO:0000256" key="2">
    <source>
        <dbReference type="ARBA" id="ARBA00023150"/>
    </source>
</evidence>
<evidence type="ECO:0000313" key="5">
    <source>
        <dbReference type="Proteomes" id="UP000002710"/>
    </source>
</evidence>
<dbReference type="PANTHER" id="PTHR43764">
    <property type="entry name" value="MOLYBDENUM COFACTOR BIOSYNTHESIS"/>
    <property type="match status" value="1"/>
</dbReference>
<dbReference type="Proteomes" id="UP000002710">
    <property type="component" value="Chromosome"/>
</dbReference>
<evidence type="ECO:0000313" key="4">
    <source>
        <dbReference type="EMBL" id="ABB38189.2"/>
    </source>
</evidence>
<dbReference type="Pfam" id="PF00994">
    <property type="entry name" value="MoCF_biosynth"/>
    <property type="match status" value="1"/>
</dbReference>
<dbReference type="KEGG" id="dde:Dde_1390"/>
<dbReference type="SMART" id="SM00852">
    <property type="entry name" value="MoCF_biosynth"/>
    <property type="match status" value="1"/>
</dbReference>
<dbReference type="HOGENOM" id="CLU_077358_0_0_7"/>
<sequence>MVCTADVDLELKSPCRRGEMILLAAPVADRQSAAVESGCAGDMPDGFSGMCAGFFTGGADGTGLKAGAVLHDASRRAVLRVTARVPLVLPCMQHAAYGYTATVLEDLPAGRLSAAVCSPQLTAAWVTLSDKGAAGLRTDSSGPAIGEMFRGAFADSHVQGYLLPDEGAALKALLTDLALTQRYDVVFTTGGTGLGPRDVTPEATLAVIEKRLHGFEQAMMAASLCKTPHAVISRAVAGTLGTCIIINMPGSRKAVLENMQAVLPALAHASAKLRGDKADCGT</sequence>
<dbReference type="GO" id="GO:0006777">
    <property type="term" value="P:Mo-molybdopterin cofactor biosynthetic process"/>
    <property type="evidence" value="ECO:0007669"/>
    <property type="project" value="UniProtKB-KW"/>
</dbReference>
<dbReference type="NCBIfam" id="TIGR00177">
    <property type="entry name" value="molyb_syn"/>
    <property type="match status" value="1"/>
</dbReference>
<dbReference type="eggNOG" id="COG0521">
    <property type="taxonomic scope" value="Bacteria"/>
</dbReference>
<organism evidence="4 5">
    <name type="scientific">Oleidesulfovibrio alaskensis (strain ATCC BAA-1058 / DSM 17464 / G20)</name>
    <name type="common">Desulfovibrio alaskensis</name>
    <dbReference type="NCBI Taxonomy" id="207559"/>
    <lineage>
        <taxon>Bacteria</taxon>
        <taxon>Pseudomonadati</taxon>
        <taxon>Thermodesulfobacteriota</taxon>
        <taxon>Desulfovibrionia</taxon>
        <taxon>Desulfovibrionales</taxon>
        <taxon>Desulfovibrionaceae</taxon>
        <taxon>Oleidesulfovibrio</taxon>
    </lineage>
</organism>